<reference evidence="3 4" key="1">
    <citation type="submission" date="2020-07" db="EMBL/GenBank/DDBJ databases">
        <title>Sequencing the genomes of 1000 actinobacteria strains.</title>
        <authorList>
            <person name="Klenk H.-P."/>
        </authorList>
    </citation>
    <scope>NUCLEOTIDE SEQUENCE [LARGE SCALE GENOMIC DNA]</scope>
    <source>
        <strain evidence="3 4">DSM 42178</strain>
    </source>
</reference>
<dbReference type="RefSeq" id="WP_179815863.1">
    <property type="nucleotide sequence ID" value="NZ_JACBZD010000001.1"/>
</dbReference>
<keyword evidence="4" id="KW-1185">Reference proteome</keyword>
<evidence type="ECO:0000313" key="4">
    <source>
        <dbReference type="Proteomes" id="UP000567795"/>
    </source>
</evidence>
<evidence type="ECO:0000256" key="1">
    <source>
        <dbReference type="SAM" id="MobiDB-lite"/>
    </source>
</evidence>
<comment type="caution">
    <text evidence="3">The sequence shown here is derived from an EMBL/GenBank/DDBJ whole genome shotgun (WGS) entry which is preliminary data.</text>
</comment>
<feature type="compositionally biased region" description="Low complexity" evidence="1">
    <location>
        <begin position="187"/>
        <end position="203"/>
    </location>
</feature>
<feature type="region of interest" description="Disordered" evidence="1">
    <location>
        <begin position="164"/>
        <end position="203"/>
    </location>
</feature>
<accession>A0A853A3K2</accession>
<sequence length="383" mass="40395">MAELIVREWRDEDEPRLLALLTEALAGGPTGERTARFLRWKHRENPFGRSPGLVAETPDGRLAGVRLFMRWEFTDGPRTVRAVRAVDTATAAEFRGRGVFRRLTGELLERLAGDTELVFNTPNGNSLPGYLAMGWRPVGRLPVLVRPVRPGAFLRRAGSALAARRAPGWRGSTPGGAPGPVPPYPTAAPAARSPRPGPAGAALACAPPTASEVLDELEATDRAGWHGLLAERADAERAAPGVLRTPRTAGYLRWRYGDAPGLDYRALTARRGGRLVGVAFGRPRTRGGLAEFTLSEVLVRPGDRQAAAGLLRAAARVGCDHVATVAAPGGEVAAVATRCGYLAAPGTGLLLTARRLGAPAASAPGVPPRPASWGLALGDLEVF</sequence>
<dbReference type="InterPro" id="IPR000182">
    <property type="entry name" value="GNAT_dom"/>
</dbReference>
<proteinExistence type="predicted"/>
<dbReference type="EMBL" id="JACBZD010000001">
    <property type="protein sequence ID" value="NYI07454.1"/>
    <property type="molecule type" value="Genomic_DNA"/>
</dbReference>
<dbReference type="PROSITE" id="PS51186">
    <property type="entry name" value="GNAT"/>
    <property type="match status" value="1"/>
</dbReference>
<feature type="domain" description="N-acetyltransferase" evidence="2">
    <location>
        <begin position="4"/>
        <end position="155"/>
    </location>
</feature>
<evidence type="ECO:0000313" key="3">
    <source>
        <dbReference type="EMBL" id="NYI07454.1"/>
    </source>
</evidence>
<feature type="compositionally biased region" description="Pro residues" evidence="1">
    <location>
        <begin position="177"/>
        <end position="186"/>
    </location>
</feature>
<dbReference type="GO" id="GO:0016747">
    <property type="term" value="F:acyltransferase activity, transferring groups other than amino-acyl groups"/>
    <property type="evidence" value="ECO:0007669"/>
    <property type="project" value="InterPro"/>
</dbReference>
<dbReference type="InterPro" id="IPR016181">
    <property type="entry name" value="Acyl_CoA_acyltransferase"/>
</dbReference>
<name>A0A853A3K2_9ACTN</name>
<organism evidence="3 4">
    <name type="scientific">Allostreptomyces psammosilenae</name>
    <dbReference type="NCBI Taxonomy" id="1892865"/>
    <lineage>
        <taxon>Bacteria</taxon>
        <taxon>Bacillati</taxon>
        <taxon>Actinomycetota</taxon>
        <taxon>Actinomycetes</taxon>
        <taxon>Kitasatosporales</taxon>
        <taxon>Streptomycetaceae</taxon>
        <taxon>Allostreptomyces</taxon>
    </lineage>
</organism>
<dbReference type="Gene3D" id="3.40.630.30">
    <property type="match status" value="1"/>
</dbReference>
<evidence type="ECO:0000259" key="2">
    <source>
        <dbReference type="PROSITE" id="PS51186"/>
    </source>
</evidence>
<dbReference type="SUPFAM" id="SSF55729">
    <property type="entry name" value="Acyl-CoA N-acyltransferases (Nat)"/>
    <property type="match status" value="1"/>
</dbReference>
<dbReference type="Proteomes" id="UP000567795">
    <property type="component" value="Unassembled WGS sequence"/>
</dbReference>
<protein>
    <submittedName>
        <fullName evidence="3">GNAT superfamily N-acetyltransferase</fullName>
    </submittedName>
</protein>
<keyword evidence="3" id="KW-0808">Transferase</keyword>
<gene>
    <name evidence="3" type="ORF">FHU37_004397</name>
</gene>
<dbReference type="Pfam" id="PF13527">
    <property type="entry name" value="Acetyltransf_9"/>
    <property type="match status" value="1"/>
</dbReference>
<dbReference type="AlphaFoldDB" id="A0A853A3K2"/>